<reference evidence="10" key="1">
    <citation type="submission" date="2019-09" db="EMBL/GenBank/DDBJ databases">
        <title>Distinct polysaccharide growth profiles of human intestinal Prevotella copri isolates.</title>
        <authorList>
            <person name="Fehlner-Peach H."/>
            <person name="Magnabosco C."/>
            <person name="Raghavan V."/>
            <person name="Scher J.U."/>
            <person name="Tett A."/>
            <person name="Cox L.M."/>
            <person name="Gottsegen C."/>
            <person name="Watters A."/>
            <person name="Wiltshire- Gordon J.D."/>
            <person name="Segata N."/>
            <person name="Bonneau R."/>
            <person name="Littman D.R."/>
        </authorList>
    </citation>
    <scope>NUCLEOTIDE SEQUENCE [LARGE SCALE GENOMIC DNA]</scope>
    <source>
        <strain evidence="10">BU41712</strain>
    </source>
</reference>
<comment type="similarity">
    <text evidence="1">Belongs to the transposase 11 family.</text>
</comment>
<dbReference type="Pfam" id="PF14294">
    <property type="entry name" value="DUF4372"/>
    <property type="match status" value="1"/>
</dbReference>
<dbReference type="Proteomes" id="UP000421283">
    <property type="component" value="Unassembled WGS sequence"/>
</dbReference>
<dbReference type="GO" id="GO:0004803">
    <property type="term" value="F:transposase activity"/>
    <property type="evidence" value="ECO:0007669"/>
    <property type="project" value="InterPro"/>
</dbReference>
<proteinExistence type="inferred from homology"/>
<evidence type="ECO:0000259" key="6">
    <source>
        <dbReference type="Pfam" id="PF14294"/>
    </source>
</evidence>
<dbReference type="EMBL" id="VZBZ01000170">
    <property type="protein sequence ID" value="MQN79180.1"/>
    <property type="molecule type" value="Genomic_DNA"/>
</dbReference>
<comment type="caution">
    <text evidence="7">The sequence shown here is derived from an EMBL/GenBank/DDBJ whole genome shotgun (WGS) entry which is preliminary data.</text>
</comment>
<organism evidence="7 10">
    <name type="scientific">Segatella copri</name>
    <dbReference type="NCBI Taxonomy" id="165179"/>
    <lineage>
        <taxon>Bacteria</taxon>
        <taxon>Pseudomonadati</taxon>
        <taxon>Bacteroidota</taxon>
        <taxon>Bacteroidia</taxon>
        <taxon>Bacteroidales</taxon>
        <taxon>Prevotellaceae</taxon>
        <taxon>Segatella</taxon>
    </lineage>
</organism>
<dbReference type="AlphaFoldDB" id="A0AA90ZUE2"/>
<evidence type="ECO:0000313" key="10">
    <source>
        <dbReference type="Proteomes" id="UP000423156"/>
    </source>
</evidence>
<evidence type="ECO:0000313" key="8">
    <source>
        <dbReference type="EMBL" id="MQO93009.1"/>
    </source>
</evidence>
<keyword evidence="2" id="KW-0815">Transposition</keyword>
<keyword evidence="3" id="KW-0238">DNA-binding</keyword>
<evidence type="ECO:0000256" key="1">
    <source>
        <dbReference type="ARBA" id="ARBA00010075"/>
    </source>
</evidence>
<keyword evidence="4" id="KW-0233">DNA recombination</keyword>
<dbReference type="InterPro" id="IPR025399">
    <property type="entry name" value="DUF4372"/>
</dbReference>
<dbReference type="EMBL" id="VZAP01000123">
    <property type="protein sequence ID" value="MQO93009.1"/>
    <property type="molecule type" value="Genomic_DNA"/>
</dbReference>
<reference evidence="7" key="2">
    <citation type="submission" date="2022-12" db="EMBL/GenBank/DDBJ databases">
        <title>Distinct polysaccharide growth profiles of human intestinal Prevotella copri isolates.</title>
        <authorList>
            <person name="Fehlner-Peach H."/>
            <person name="Magnabosco C."/>
            <person name="Raghavan V."/>
            <person name="Scher J.U."/>
            <person name="Tett A."/>
            <person name="Cox L.M."/>
            <person name="Gottsegen C."/>
            <person name="Watters A."/>
            <person name="Wiltshire- Gordon J.D."/>
            <person name="Segata N."/>
            <person name="Bonneau R."/>
            <person name="Littman D.R."/>
        </authorList>
    </citation>
    <scope>NUCLEOTIDE SEQUENCE</scope>
    <source>
        <strain evidence="7">BU41712</strain>
        <strain evidence="8">IAU3127</strain>
        <strain evidence="9">iAU3127</strain>
    </source>
</reference>
<name>A0AA90ZUE2_9BACT</name>
<dbReference type="NCBIfam" id="NF033592">
    <property type="entry name" value="transpos_IS4_1"/>
    <property type="match status" value="1"/>
</dbReference>
<accession>A0AA90ZUE2</accession>
<dbReference type="Pfam" id="PF01609">
    <property type="entry name" value="DDE_Tnp_1"/>
    <property type="match status" value="1"/>
</dbReference>
<dbReference type="Proteomes" id="UP000423156">
    <property type="component" value="Unassembled WGS sequence"/>
</dbReference>
<evidence type="ECO:0000256" key="4">
    <source>
        <dbReference type="ARBA" id="ARBA00023172"/>
    </source>
</evidence>
<dbReference type="InterPro" id="IPR047952">
    <property type="entry name" value="Transpos_IS4"/>
</dbReference>
<evidence type="ECO:0000259" key="5">
    <source>
        <dbReference type="Pfam" id="PF01609"/>
    </source>
</evidence>
<dbReference type="InterPro" id="IPR012337">
    <property type="entry name" value="RNaseH-like_sf"/>
</dbReference>
<protein>
    <submittedName>
        <fullName evidence="7">IS4 family transposase</fullName>
    </submittedName>
</protein>
<evidence type="ECO:0000256" key="2">
    <source>
        <dbReference type="ARBA" id="ARBA00022578"/>
    </source>
</evidence>
<evidence type="ECO:0000256" key="3">
    <source>
        <dbReference type="ARBA" id="ARBA00023125"/>
    </source>
</evidence>
<sequence>MRTKKTIFSQIMSLVSRYEFQKCVDRYKGDWHAKTLTCLDQFKIMSFAQFTDRSSLRDIEMTLEFCGKGLYHAGLRTVPKSTLAEANEKRNWMIYRDFAKVLIKWAKELYRDDYFRLGLNEMVYALDSTSIRICLELSPWAEFHHGEGCVKMHTLIDLRGSIPSYIVMTNGLVHDSKVMPMIPVEEHAFYLMDKGYIFFKQLYECFHLKHAYFVTRAKDNMLYNIIEEYEVDKSTGLISDQLIRLTGLKPSVQYPEPLRMVVYEDYVTNNVYRFLTNNLTIDSLTVAELYRERWSVEFYFRWIKQHLHIKKFYGTTENAVYLQLWIAVCDYLLLIIAKKHFNIPQTLHTISKSIGPLLFKQDDIRSIFKVTKELSINSPESQYIEGYLF</sequence>
<evidence type="ECO:0000313" key="9">
    <source>
        <dbReference type="Proteomes" id="UP000421283"/>
    </source>
</evidence>
<evidence type="ECO:0000313" key="7">
    <source>
        <dbReference type="EMBL" id="MQN79180.1"/>
    </source>
</evidence>
<dbReference type="GO" id="GO:0003677">
    <property type="term" value="F:DNA binding"/>
    <property type="evidence" value="ECO:0007669"/>
    <property type="project" value="UniProtKB-KW"/>
</dbReference>
<dbReference type="SUPFAM" id="SSF53098">
    <property type="entry name" value="Ribonuclease H-like"/>
    <property type="match status" value="1"/>
</dbReference>
<gene>
    <name evidence="8" type="ORF">F7D31_10120</name>
    <name evidence="7" type="ORF">F7D71_15225</name>
</gene>
<feature type="domain" description="DUF4372" evidence="6">
    <location>
        <begin position="4"/>
        <end position="76"/>
    </location>
</feature>
<dbReference type="InterPro" id="IPR002559">
    <property type="entry name" value="Transposase_11"/>
</dbReference>
<dbReference type="PANTHER" id="PTHR33258">
    <property type="entry name" value="TRANSPOSASE INSL FOR INSERTION SEQUENCE ELEMENT IS186A-RELATED"/>
    <property type="match status" value="1"/>
</dbReference>
<dbReference type="PANTHER" id="PTHR33258:SF1">
    <property type="entry name" value="TRANSPOSASE INSL FOR INSERTION SEQUENCE ELEMENT IS186A-RELATED"/>
    <property type="match status" value="1"/>
</dbReference>
<feature type="domain" description="Transposase IS4-like" evidence="5">
    <location>
        <begin position="122"/>
        <end position="332"/>
    </location>
</feature>
<dbReference type="RefSeq" id="WP_153093798.1">
    <property type="nucleotide sequence ID" value="NZ_CAXTHI010000001.1"/>
</dbReference>
<dbReference type="GO" id="GO:0006313">
    <property type="term" value="P:DNA transposition"/>
    <property type="evidence" value="ECO:0007669"/>
    <property type="project" value="InterPro"/>
</dbReference>